<comment type="catalytic activity">
    <reaction evidence="7">
        <text>L-threonyl-[protein] + ATP = O-phospho-L-threonyl-[protein] + ADP + H(+)</text>
        <dbReference type="Rhea" id="RHEA:46608"/>
        <dbReference type="Rhea" id="RHEA-COMP:11060"/>
        <dbReference type="Rhea" id="RHEA-COMP:11605"/>
        <dbReference type="ChEBI" id="CHEBI:15378"/>
        <dbReference type="ChEBI" id="CHEBI:30013"/>
        <dbReference type="ChEBI" id="CHEBI:30616"/>
        <dbReference type="ChEBI" id="CHEBI:61977"/>
        <dbReference type="ChEBI" id="CHEBI:456216"/>
        <dbReference type="EC" id="2.7.11.1"/>
    </reaction>
</comment>
<dbReference type="EC" id="2.7.11.1" evidence="1"/>
<dbReference type="Pfam" id="PF00069">
    <property type="entry name" value="Pkinase"/>
    <property type="match status" value="1"/>
</dbReference>
<evidence type="ECO:0000256" key="3">
    <source>
        <dbReference type="ARBA" id="ARBA00022679"/>
    </source>
</evidence>
<dbReference type="PROSITE" id="PS50011">
    <property type="entry name" value="PROTEIN_KINASE_DOM"/>
    <property type="match status" value="1"/>
</dbReference>
<dbReference type="Gene3D" id="3.30.200.20">
    <property type="entry name" value="Phosphorylase Kinase, domain 1"/>
    <property type="match status" value="1"/>
</dbReference>
<comment type="catalytic activity">
    <reaction evidence="8">
        <text>L-seryl-[protein] + ATP = O-phospho-L-seryl-[protein] + ADP + H(+)</text>
        <dbReference type="Rhea" id="RHEA:17989"/>
        <dbReference type="Rhea" id="RHEA-COMP:9863"/>
        <dbReference type="Rhea" id="RHEA-COMP:11604"/>
        <dbReference type="ChEBI" id="CHEBI:15378"/>
        <dbReference type="ChEBI" id="CHEBI:29999"/>
        <dbReference type="ChEBI" id="CHEBI:30616"/>
        <dbReference type="ChEBI" id="CHEBI:83421"/>
        <dbReference type="ChEBI" id="CHEBI:456216"/>
        <dbReference type="EC" id="2.7.11.1"/>
    </reaction>
</comment>
<dbReference type="InterPro" id="IPR052239">
    <property type="entry name" value="Ser/Thr-specific_kinases"/>
</dbReference>
<feature type="compositionally biased region" description="Acidic residues" evidence="9">
    <location>
        <begin position="107"/>
        <end position="117"/>
    </location>
</feature>
<evidence type="ECO:0000256" key="9">
    <source>
        <dbReference type="SAM" id="MobiDB-lite"/>
    </source>
</evidence>
<dbReference type="InterPro" id="IPR000719">
    <property type="entry name" value="Prot_kinase_dom"/>
</dbReference>
<dbReference type="Gene3D" id="1.10.510.10">
    <property type="entry name" value="Transferase(Phosphotransferase) domain 1"/>
    <property type="match status" value="1"/>
</dbReference>
<dbReference type="AlphaFoldDB" id="A0AAD2G6C6"/>
<feature type="compositionally biased region" description="Acidic residues" evidence="9">
    <location>
        <begin position="506"/>
        <end position="515"/>
    </location>
</feature>
<accession>A0AAD2G6C6</accession>
<organism evidence="11 12">
    <name type="scientific">Cylindrotheca closterium</name>
    <dbReference type="NCBI Taxonomy" id="2856"/>
    <lineage>
        <taxon>Eukaryota</taxon>
        <taxon>Sar</taxon>
        <taxon>Stramenopiles</taxon>
        <taxon>Ochrophyta</taxon>
        <taxon>Bacillariophyta</taxon>
        <taxon>Bacillariophyceae</taxon>
        <taxon>Bacillariophycidae</taxon>
        <taxon>Bacillariales</taxon>
        <taxon>Bacillariaceae</taxon>
        <taxon>Cylindrotheca</taxon>
    </lineage>
</organism>
<evidence type="ECO:0000256" key="8">
    <source>
        <dbReference type="ARBA" id="ARBA00048679"/>
    </source>
</evidence>
<feature type="compositionally biased region" description="Basic and acidic residues" evidence="9">
    <location>
        <begin position="467"/>
        <end position="477"/>
    </location>
</feature>
<evidence type="ECO:0000256" key="2">
    <source>
        <dbReference type="ARBA" id="ARBA00022527"/>
    </source>
</evidence>
<keyword evidence="3" id="KW-0808">Transferase</keyword>
<feature type="compositionally biased region" description="Polar residues" evidence="9">
    <location>
        <begin position="451"/>
        <end position="462"/>
    </location>
</feature>
<feature type="compositionally biased region" description="Polar residues" evidence="9">
    <location>
        <begin position="131"/>
        <end position="142"/>
    </location>
</feature>
<dbReference type="SMART" id="SM00220">
    <property type="entry name" value="S_TKc"/>
    <property type="match status" value="1"/>
</dbReference>
<keyword evidence="6" id="KW-0067">ATP-binding</keyword>
<feature type="compositionally biased region" description="Basic and acidic residues" evidence="9">
    <location>
        <begin position="437"/>
        <end position="450"/>
    </location>
</feature>
<keyword evidence="2" id="KW-0723">Serine/threonine-protein kinase</keyword>
<dbReference type="PANTHER" id="PTHR45998:SF2">
    <property type="entry name" value="SERINE_THREONINE-PROTEIN KINASE 16"/>
    <property type="match status" value="1"/>
</dbReference>
<dbReference type="GO" id="GO:0005524">
    <property type="term" value="F:ATP binding"/>
    <property type="evidence" value="ECO:0007669"/>
    <property type="project" value="UniProtKB-KW"/>
</dbReference>
<evidence type="ECO:0000313" key="11">
    <source>
        <dbReference type="EMBL" id="CAJ1963968.1"/>
    </source>
</evidence>
<name>A0AAD2G6C6_9STRA</name>
<feature type="region of interest" description="Disordered" evidence="9">
    <location>
        <begin position="849"/>
        <end position="875"/>
    </location>
</feature>
<reference evidence="11" key="1">
    <citation type="submission" date="2023-08" db="EMBL/GenBank/DDBJ databases">
        <authorList>
            <person name="Audoor S."/>
            <person name="Bilcke G."/>
        </authorList>
    </citation>
    <scope>NUCLEOTIDE SEQUENCE</scope>
</reference>
<gene>
    <name evidence="11" type="ORF">CYCCA115_LOCUS20406</name>
</gene>
<feature type="region of interest" description="Disordered" evidence="9">
    <location>
        <begin position="241"/>
        <end position="529"/>
    </location>
</feature>
<feature type="compositionally biased region" description="Basic and acidic residues" evidence="9">
    <location>
        <begin position="392"/>
        <end position="410"/>
    </location>
</feature>
<sequence>MMSNIDSDDDMNIEALEELLGSNTADMDEIEKNAELDDADAAFFDQLEDQIEDLNGHPNGDADGTAMNMDFTEPDLSVSESTFPEEPTIPKPLESAEESPMAISFETPEDDPVEDDLNPNVPAETEVDSLPGSSHSMQSQALDSDDDTELMDKKDEPIDQLIEALKEEEEQRESSATAAPETEGEASISKSIDVFSKLLPSHSVDGPTNLSADLQATAKALAEVSPNFAIGVKGKQSGLFGRFRRSGVPASTNEDEKDKAKEDGKADADGKEEEDETKKSPKASKLGFFGGFGGKANPEKEETVDEVAAENGAEKGEEEKDAETASSSKIGFFSAFRASPKSETQETSKEDEGENDAGREGEGDEEKSIDSPSFFSVFRGNPNQSSEDTNDEETKNHAEEKGEEQAKNGETDSSSGGGLFGVFRTSPKSASSATPGDDEKSQNEKEETTKVKPTSPESSSRFNVFRKLTEAKKDEQKATNLSPFEEPDAEQIQVGNQVPPKSPTTTEEEVEEDPQDSAGPGMFGYVSRKREEWNRRGTIDFPKTGPYSERTVRVGKLISEGSFATTFHATHYEDSQTLYVLKRINVLNDATREACEKESIICNVLSDHKDCIIPMLGFMVDEEQHFCYMVFPFMHLSLQAELDVHFAKEGLPAIPPWDEKVALYMFYLLLHAVDALHEIGYSHRNIQVENIYLSSWKRPVLSGFKNAGPLSRTCSSAKEIFEIANTASQSTSMAYRPPELFPGALMVGHDPLNYGLVDCWSLGCTLFAMLYGASPFECTFDPETGAMVKQECNQLSILADLPFPPSESEPGKWYSDDVKELFSLILEKDRAKRSSLAMIQAKVSSLLTKGIDPEDDPDLSETTDMEDFQYNDKKQ</sequence>
<dbReference type="PANTHER" id="PTHR45998">
    <property type="entry name" value="SERINE/THREONINE-PROTEIN KINASE 16"/>
    <property type="match status" value="1"/>
</dbReference>
<evidence type="ECO:0000256" key="7">
    <source>
        <dbReference type="ARBA" id="ARBA00047899"/>
    </source>
</evidence>
<feature type="compositionally biased region" description="Basic and acidic residues" evidence="9">
    <location>
        <begin position="343"/>
        <end position="369"/>
    </location>
</feature>
<dbReference type="InterPro" id="IPR011009">
    <property type="entry name" value="Kinase-like_dom_sf"/>
</dbReference>
<keyword evidence="12" id="KW-1185">Reference proteome</keyword>
<dbReference type="EMBL" id="CAKOGP040002169">
    <property type="protein sequence ID" value="CAJ1963968.1"/>
    <property type="molecule type" value="Genomic_DNA"/>
</dbReference>
<evidence type="ECO:0000313" key="12">
    <source>
        <dbReference type="Proteomes" id="UP001295423"/>
    </source>
</evidence>
<keyword evidence="4" id="KW-0547">Nucleotide-binding</keyword>
<feature type="compositionally biased region" description="Basic and acidic residues" evidence="9">
    <location>
        <begin position="254"/>
        <end position="269"/>
    </location>
</feature>
<evidence type="ECO:0000256" key="4">
    <source>
        <dbReference type="ARBA" id="ARBA00022741"/>
    </source>
</evidence>
<dbReference type="GO" id="GO:0005737">
    <property type="term" value="C:cytoplasm"/>
    <property type="evidence" value="ECO:0007669"/>
    <property type="project" value="TreeGrafter"/>
</dbReference>
<evidence type="ECO:0000259" key="10">
    <source>
        <dbReference type="PROSITE" id="PS50011"/>
    </source>
</evidence>
<proteinExistence type="predicted"/>
<evidence type="ECO:0000256" key="6">
    <source>
        <dbReference type="ARBA" id="ARBA00022840"/>
    </source>
</evidence>
<evidence type="ECO:0000256" key="5">
    <source>
        <dbReference type="ARBA" id="ARBA00022777"/>
    </source>
</evidence>
<keyword evidence="5" id="KW-0418">Kinase</keyword>
<feature type="compositionally biased region" description="Acidic residues" evidence="9">
    <location>
        <begin position="853"/>
        <end position="869"/>
    </location>
</feature>
<dbReference type="Proteomes" id="UP001295423">
    <property type="component" value="Unassembled WGS sequence"/>
</dbReference>
<feature type="domain" description="Protein kinase" evidence="10">
    <location>
        <begin position="552"/>
        <end position="847"/>
    </location>
</feature>
<protein>
    <recommendedName>
        <fullName evidence="1">non-specific serine/threonine protein kinase</fullName>
        <ecNumber evidence="1">2.7.11.1</ecNumber>
    </recommendedName>
</protein>
<evidence type="ECO:0000256" key="1">
    <source>
        <dbReference type="ARBA" id="ARBA00012513"/>
    </source>
</evidence>
<feature type="region of interest" description="Disordered" evidence="9">
    <location>
        <begin position="48"/>
        <end position="188"/>
    </location>
</feature>
<comment type="caution">
    <text evidence="11">The sequence shown here is derived from an EMBL/GenBank/DDBJ whole genome shotgun (WGS) entry which is preliminary data.</text>
</comment>
<dbReference type="GO" id="GO:0004674">
    <property type="term" value="F:protein serine/threonine kinase activity"/>
    <property type="evidence" value="ECO:0007669"/>
    <property type="project" value="UniProtKB-KW"/>
</dbReference>
<dbReference type="SUPFAM" id="SSF56112">
    <property type="entry name" value="Protein kinase-like (PK-like)"/>
    <property type="match status" value="1"/>
</dbReference>